<gene>
    <name evidence="1" type="ORF">OGZ38_03375</name>
</gene>
<proteinExistence type="predicted"/>
<name>A0AB35K9Z7_9LACT</name>
<evidence type="ECO:0000313" key="2">
    <source>
        <dbReference type="Proteomes" id="UP001152820"/>
    </source>
</evidence>
<comment type="caution">
    <text evidence="1">The sequence shown here is derived from an EMBL/GenBank/DDBJ whole genome shotgun (WGS) entry which is preliminary data.</text>
</comment>
<dbReference type="Proteomes" id="UP001152820">
    <property type="component" value="Unassembled WGS sequence"/>
</dbReference>
<reference evidence="1" key="1">
    <citation type="submission" date="2022-10" db="EMBL/GenBank/DDBJ databases">
        <authorList>
            <person name="Turner M.S."/>
            <person name="Huang W."/>
        </authorList>
    </citation>
    <scope>NUCLEOTIDE SEQUENCE</scope>
    <source>
        <strain evidence="1">593</strain>
    </source>
</reference>
<evidence type="ECO:0000313" key="1">
    <source>
        <dbReference type="EMBL" id="MDG5048193.1"/>
    </source>
</evidence>
<dbReference type="RefSeq" id="WP_278199895.1">
    <property type="nucleotide sequence ID" value="NZ_JAOWLO010000002.1"/>
</dbReference>
<accession>A0AB35K9Z7</accession>
<reference evidence="1" key="2">
    <citation type="journal article" date="2023" name="Food Microbiol.">
        <title>Evaluation of the fermentation potential of lactic acid bacteria isolated from herbs, fruits and vegetables as starter cultures in nut-based milk alternatives.</title>
        <authorList>
            <person name="Huang W."/>
            <person name="Dong A."/>
            <person name="Pham H.T."/>
            <person name="Zhou C."/>
            <person name="Huo Z."/>
            <person name="Watjen A.P."/>
            <person name="Prakash S."/>
            <person name="Bang-Berthelsen C.H."/>
            <person name="Turner M.S."/>
        </authorList>
    </citation>
    <scope>NUCLEOTIDE SEQUENCE</scope>
    <source>
        <strain evidence="1">593</strain>
    </source>
</reference>
<dbReference type="AlphaFoldDB" id="A0AB35K9Z7"/>
<dbReference type="EMBL" id="JAOWLO010000002">
    <property type="protein sequence ID" value="MDG5048193.1"/>
    <property type="molecule type" value="Genomic_DNA"/>
</dbReference>
<organism evidence="1 2">
    <name type="scientific">Lactococcus lactis</name>
    <dbReference type="NCBI Taxonomy" id="1358"/>
    <lineage>
        <taxon>Bacteria</taxon>
        <taxon>Bacillati</taxon>
        <taxon>Bacillota</taxon>
        <taxon>Bacilli</taxon>
        <taxon>Lactobacillales</taxon>
        <taxon>Streptococcaceae</taxon>
        <taxon>Lactococcus</taxon>
    </lineage>
</organism>
<protein>
    <recommendedName>
        <fullName evidence="3">Phage protein</fullName>
    </recommendedName>
</protein>
<evidence type="ECO:0008006" key="3">
    <source>
        <dbReference type="Google" id="ProtNLM"/>
    </source>
</evidence>
<sequence length="195" mass="22636">MEKELLGYHGTNEQGSIRIMEGGYKRIPSIRDEIDKCKQKEHYKIPGSLGYGLYTFLDDPVLALEFSKKFNDDNVKVLKFEFDELDDEYIFDLTQTKYIKIFKNHCKSSRKLIEKMITGTKLGTNDKKQHTFDGILLEMFFDNLKGIKTVKAVKMATYTHLDEDEDSSYTSYAPNGVEFTVRDQSIIKNVENWKG</sequence>